<feature type="transmembrane region" description="Helical" evidence="1">
    <location>
        <begin position="107"/>
        <end position="126"/>
    </location>
</feature>
<keyword evidence="1" id="KW-0812">Transmembrane</keyword>
<sequence length="167" mass="18293">MVQKVEFSVLLEVFIDFRELRWIMHPFWYGTGEIDRMTSTQRVDAGPVFTPGLWVWAGLVVLITVGSLLPVGNLPQTASLISDKIQHVGGYALLAVAACSAARLKRVVLLLLGLSLLIGVGIEYLQPLTGRMFEYMDIVANGAGLCAGMALFRGFQGLKKKLIVENN</sequence>
<keyword evidence="3" id="KW-1185">Reference proteome</keyword>
<feature type="transmembrane region" description="Helical" evidence="1">
    <location>
        <begin position="132"/>
        <end position="152"/>
    </location>
</feature>
<protein>
    <recommendedName>
        <fullName evidence="4">VanZ-like domain-containing protein</fullName>
    </recommendedName>
</protein>
<evidence type="ECO:0000313" key="3">
    <source>
        <dbReference type="Proteomes" id="UP001161409"/>
    </source>
</evidence>
<name>A0ABQ5U882_9PROT</name>
<evidence type="ECO:0000313" key="2">
    <source>
        <dbReference type="EMBL" id="GLQ07940.1"/>
    </source>
</evidence>
<reference evidence="2" key="2">
    <citation type="submission" date="2023-01" db="EMBL/GenBank/DDBJ databases">
        <title>Draft genome sequence of Sneathiella chinensis strain NBRC 103408.</title>
        <authorList>
            <person name="Sun Q."/>
            <person name="Mori K."/>
        </authorList>
    </citation>
    <scope>NUCLEOTIDE SEQUENCE</scope>
    <source>
        <strain evidence="2">NBRC 103408</strain>
    </source>
</reference>
<organism evidence="2 3">
    <name type="scientific">Sneathiella chinensis</name>
    <dbReference type="NCBI Taxonomy" id="349750"/>
    <lineage>
        <taxon>Bacteria</taxon>
        <taxon>Pseudomonadati</taxon>
        <taxon>Pseudomonadota</taxon>
        <taxon>Alphaproteobacteria</taxon>
        <taxon>Sneathiellales</taxon>
        <taxon>Sneathiellaceae</taxon>
        <taxon>Sneathiella</taxon>
    </lineage>
</organism>
<dbReference type="PANTHER" id="PTHR28008:SF1">
    <property type="entry name" value="DOMAIN PROTEIN, PUTATIVE (AFU_ORTHOLOGUE AFUA_3G10980)-RELATED"/>
    <property type="match status" value="1"/>
</dbReference>
<dbReference type="EMBL" id="BSNF01000010">
    <property type="protein sequence ID" value="GLQ07940.1"/>
    <property type="molecule type" value="Genomic_DNA"/>
</dbReference>
<reference evidence="2" key="1">
    <citation type="journal article" date="2014" name="Int. J. Syst. Evol. Microbiol.">
        <title>Complete genome of a new Firmicutes species belonging to the dominant human colonic microbiota ('Ruminococcus bicirculans') reveals two chromosomes and a selective capacity to utilize plant glucans.</title>
        <authorList>
            <consortium name="NISC Comparative Sequencing Program"/>
            <person name="Wegmann U."/>
            <person name="Louis P."/>
            <person name="Goesmann A."/>
            <person name="Henrissat B."/>
            <person name="Duncan S.H."/>
            <person name="Flint H.J."/>
        </authorList>
    </citation>
    <scope>NUCLEOTIDE SEQUENCE</scope>
    <source>
        <strain evidence="2">NBRC 103408</strain>
    </source>
</reference>
<accession>A0ABQ5U882</accession>
<gene>
    <name evidence="2" type="ORF">GCM10007924_31620</name>
</gene>
<feature type="transmembrane region" description="Helical" evidence="1">
    <location>
        <begin position="53"/>
        <end position="74"/>
    </location>
</feature>
<evidence type="ECO:0008006" key="4">
    <source>
        <dbReference type="Google" id="ProtNLM"/>
    </source>
</evidence>
<proteinExistence type="predicted"/>
<dbReference type="Proteomes" id="UP001161409">
    <property type="component" value="Unassembled WGS sequence"/>
</dbReference>
<keyword evidence="1" id="KW-1133">Transmembrane helix</keyword>
<dbReference type="PANTHER" id="PTHR28008">
    <property type="entry name" value="DOMAIN PROTEIN, PUTATIVE (AFU_ORTHOLOGUE AFUA_3G10980)-RELATED"/>
    <property type="match status" value="1"/>
</dbReference>
<comment type="caution">
    <text evidence="2">The sequence shown here is derived from an EMBL/GenBank/DDBJ whole genome shotgun (WGS) entry which is preliminary data.</text>
</comment>
<keyword evidence="1" id="KW-0472">Membrane</keyword>
<evidence type="ECO:0000256" key="1">
    <source>
        <dbReference type="SAM" id="Phobius"/>
    </source>
</evidence>